<comment type="pathway">
    <text evidence="1">Porphyrin-containing compound metabolism; siroheme biosynthesis; sirohydrochlorin from precorrin-2: step 1/1.</text>
</comment>
<keyword evidence="3" id="KW-0560">Oxidoreductase</keyword>
<dbReference type="GO" id="GO:0019354">
    <property type="term" value="P:siroheme biosynthetic process"/>
    <property type="evidence" value="ECO:0007669"/>
    <property type="project" value="InterPro"/>
</dbReference>
<dbReference type="InterPro" id="IPR006367">
    <property type="entry name" value="Sirohaem_synthase_N"/>
</dbReference>
<evidence type="ECO:0000256" key="1">
    <source>
        <dbReference type="ARBA" id="ARBA00005010"/>
    </source>
</evidence>
<dbReference type="InterPro" id="IPR028161">
    <property type="entry name" value="Met8-like"/>
</dbReference>
<protein>
    <recommendedName>
        <fullName evidence="2">precorrin-2 dehydrogenase</fullName>
        <ecNumber evidence="2">1.3.1.76</ecNumber>
    </recommendedName>
</protein>
<dbReference type="Proteomes" id="UP001063698">
    <property type="component" value="Chromosome"/>
</dbReference>
<dbReference type="KEGG" id="ipc:IPA_04990"/>
<dbReference type="Pfam" id="PF13241">
    <property type="entry name" value="NAD_binding_7"/>
    <property type="match status" value="1"/>
</dbReference>
<dbReference type="EMBL" id="CP006868">
    <property type="protein sequence ID" value="UXD21508.1"/>
    <property type="molecule type" value="Genomic_DNA"/>
</dbReference>
<dbReference type="EC" id="1.3.1.76" evidence="2"/>
<evidence type="ECO:0000256" key="5">
    <source>
        <dbReference type="ARBA" id="ARBA00023244"/>
    </source>
</evidence>
<dbReference type="SUPFAM" id="SSF51735">
    <property type="entry name" value="NAD(P)-binding Rossmann-fold domains"/>
    <property type="match status" value="1"/>
</dbReference>
<dbReference type="AlphaFoldDB" id="A0A977KAK5"/>
<dbReference type="PANTHER" id="PTHR35330">
    <property type="entry name" value="SIROHEME BIOSYNTHESIS PROTEIN MET8"/>
    <property type="match status" value="1"/>
</dbReference>
<keyword evidence="4" id="KW-0520">NAD</keyword>
<keyword evidence="8" id="KW-1185">Reference proteome</keyword>
<name>A0A977KAK5_9CREN</name>
<dbReference type="SUPFAM" id="SSF75615">
    <property type="entry name" value="Siroheme synthase middle domains-like"/>
    <property type="match status" value="1"/>
</dbReference>
<accession>A0A977KAK5</accession>
<proteinExistence type="predicted"/>
<sequence>MKRVPLFLSLEGRKVVVFGGGHVGTRRAKKFKEAGAKVTVVAKDFSEELKSLDGVELVKADLRDEKTIEELINGAFLVVIATSVPEINDKIFSVAKKMGILVNDATNANRSDVHVPFESEVEGIRIAISSEGASGVSAHIAQYLIEECLKRNTFWKNINRFAKLFKKELKNRIKDAKDRYHLYWYVMLNDDVIRFIKEGRIEDALYKAIEIATKEAGIRGYEPSKAMPLFLSKWGDELLLSCCSPFEDRSR</sequence>
<dbReference type="GO" id="GO:0004325">
    <property type="term" value="F:ferrochelatase activity"/>
    <property type="evidence" value="ECO:0007669"/>
    <property type="project" value="InterPro"/>
</dbReference>
<gene>
    <name evidence="7" type="ORF">IPA_04990</name>
</gene>
<dbReference type="Gene3D" id="3.40.50.720">
    <property type="entry name" value="NAD(P)-binding Rossmann-like Domain"/>
    <property type="match status" value="1"/>
</dbReference>
<evidence type="ECO:0000313" key="8">
    <source>
        <dbReference type="Proteomes" id="UP001063698"/>
    </source>
</evidence>
<comment type="catalytic activity">
    <reaction evidence="6">
        <text>precorrin-2 + NAD(+) = sirohydrochlorin + NADH + 2 H(+)</text>
        <dbReference type="Rhea" id="RHEA:15613"/>
        <dbReference type="ChEBI" id="CHEBI:15378"/>
        <dbReference type="ChEBI" id="CHEBI:57540"/>
        <dbReference type="ChEBI" id="CHEBI:57945"/>
        <dbReference type="ChEBI" id="CHEBI:58351"/>
        <dbReference type="ChEBI" id="CHEBI:58827"/>
        <dbReference type="EC" id="1.3.1.76"/>
    </reaction>
</comment>
<evidence type="ECO:0000256" key="2">
    <source>
        <dbReference type="ARBA" id="ARBA00012400"/>
    </source>
</evidence>
<dbReference type="GO" id="GO:0043115">
    <property type="term" value="F:precorrin-2 dehydrogenase activity"/>
    <property type="evidence" value="ECO:0007669"/>
    <property type="project" value="UniProtKB-EC"/>
</dbReference>
<dbReference type="NCBIfam" id="TIGR01470">
    <property type="entry name" value="cysG_Nterm"/>
    <property type="match status" value="1"/>
</dbReference>
<evidence type="ECO:0000256" key="4">
    <source>
        <dbReference type="ARBA" id="ARBA00023027"/>
    </source>
</evidence>
<keyword evidence="5" id="KW-0627">Porphyrin biosynthesis</keyword>
<evidence type="ECO:0000313" key="7">
    <source>
        <dbReference type="EMBL" id="UXD21508.1"/>
    </source>
</evidence>
<evidence type="ECO:0000256" key="3">
    <source>
        <dbReference type="ARBA" id="ARBA00023002"/>
    </source>
</evidence>
<reference evidence="7" key="1">
    <citation type="submission" date="2013-11" db="EMBL/GenBank/DDBJ databases">
        <title>Comparative genomics of Ignicoccus.</title>
        <authorList>
            <person name="Podar M."/>
        </authorList>
    </citation>
    <scope>NUCLEOTIDE SEQUENCE</scope>
    <source>
        <strain evidence="7">DSM 13166</strain>
    </source>
</reference>
<evidence type="ECO:0000256" key="6">
    <source>
        <dbReference type="ARBA" id="ARBA00047561"/>
    </source>
</evidence>
<dbReference type="InterPro" id="IPR036291">
    <property type="entry name" value="NAD(P)-bd_dom_sf"/>
</dbReference>
<dbReference type="PANTHER" id="PTHR35330:SF1">
    <property type="entry name" value="SIROHEME BIOSYNTHESIS PROTEIN MET8"/>
    <property type="match status" value="1"/>
</dbReference>
<organism evidence="7 8">
    <name type="scientific">Ignicoccus pacificus DSM 13166</name>
    <dbReference type="NCBI Taxonomy" id="940294"/>
    <lineage>
        <taxon>Archaea</taxon>
        <taxon>Thermoproteota</taxon>
        <taxon>Thermoprotei</taxon>
        <taxon>Desulfurococcales</taxon>
        <taxon>Desulfurococcaceae</taxon>
        <taxon>Ignicoccus</taxon>
    </lineage>
</organism>